<reference evidence="1 2" key="1">
    <citation type="submission" date="2024-06" db="EMBL/GenBank/DDBJ databases">
        <authorList>
            <person name="Lee S.D."/>
        </authorList>
    </citation>
    <scope>NUCLEOTIDE SEQUENCE [LARGE SCALE GENOMIC DNA]</scope>
    <source>
        <strain evidence="1 2">N1-10</strain>
    </source>
</reference>
<gene>
    <name evidence="1" type="ORF">ABUW04_33450</name>
</gene>
<sequence>MTQLVFDAQTFLNFRDYDFTEPGGHGYRWVDVKSFRIPQDTQDSELLTALIAHEQFRDDYAGGGVEPSGNRHGPYWLKHVTEHSYQLIGKAEALSRLRDWVDQHCPVPESLEADLASQVFAIVDSATNCYSLGDLGSKALHDWGGVHVDFHEYVAVDQERLLLRLVVAADD</sequence>
<comment type="caution">
    <text evidence="1">The sequence shown here is derived from an EMBL/GenBank/DDBJ whole genome shotgun (WGS) entry which is preliminary data.</text>
</comment>
<accession>A0ABV6XY25</accession>
<protein>
    <submittedName>
        <fullName evidence="1">Uncharacterized protein</fullName>
    </submittedName>
</protein>
<organism evidence="1 2">
    <name type="scientific">Streptacidiphilus jeojiensis</name>
    <dbReference type="NCBI Taxonomy" id="3229225"/>
    <lineage>
        <taxon>Bacteria</taxon>
        <taxon>Bacillati</taxon>
        <taxon>Actinomycetota</taxon>
        <taxon>Actinomycetes</taxon>
        <taxon>Kitasatosporales</taxon>
        <taxon>Streptomycetaceae</taxon>
        <taxon>Streptacidiphilus</taxon>
    </lineage>
</organism>
<evidence type="ECO:0000313" key="2">
    <source>
        <dbReference type="Proteomes" id="UP001592581"/>
    </source>
</evidence>
<dbReference type="RefSeq" id="WP_380568206.1">
    <property type="nucleotide sequence ID" value="NZ_JBEUKS010000015.1"/>
</dbReference>
<name>A0ABV6XY25_9ACTN</name>
<dbReference type="EMBL" id="JBEUKS010000015">
    <property type="protein sequence ID" value="MFC1443154.1"/>
    <property type="molecule type" value="Genomic_DNA"/>
</dbReference>
<keyword evidence="2" id="KW-1185">Reference proteome</keyword>
<evidence type="ECO:0000313" key="1">
    <source>
        <dbReference type="EMBL" id="MFC1443154.1"/>
    </source>
</evidence>
<dbReference type="Proteomes" id="UP001592581">
    <property type="component" value="Unassembled WGS sequence"/>
</dbReference>
<proteinExistence type="predicted"/>